<dbReference type="KEGG" id="pcat:Pcatena_12730"/>
<evidence type="ECO:0000313" key="1">
    <source>
        <dbReference type="EMBL" id="BBH50686.1"/>
    </source>
</evidence>
<name>A0A3G9K2K9_9ACTN</name>
<dbReference type="Proteomes" id="UP000273154">
    <property type="component" value="Chromosome"/>
</dbReference>
<dbReference type="EMBL" id="AP019367">
    <property type="protein sequence ID" value="BBH50686.1"/>
    <property type="molecule type" value="Genomic_DNA"/>
</dbReference>
<proteinExistence type="predicted"/>
<gene>
    <name evidence="1" type="ORF">Pcatena_12730</name>
</gene>
<sequence length="273" mass="30133">MPSWNVHIAHAQRLLSECPASSLGIRDANAFLFGNLVPDVYVGYMLPHPSGILPYSLTHFADPCSIPVPREREFWDLYVEPALELPSDVPLGPASITVEEGVEISRAGGHFAIPATPERHEAVAAMLRAAGYRASDVVLGAWAHLMCDHAYNEATHAWLQEYHVPAGERTRIRKQGDFDKFGRTLPIELAGEATEALVAQAAAFPQYALRRSDVERSVEVANAIVTNNRANHIDGVPDYSLFTAAFFHEVFEHANECLVRRLTSYGKRLSDCS</sequence>
<evidence type="ECO:0000313" key="2">
    <source>
        <dbReference type="Proteomes" id="UP000273154"/>
    </source>
</evidence>
<protein>
    <submittedName>
        <fullName evidence="1">Uncharacterized protein</fullName>
    </submittedName>
</protein>
<dbReference type="AlphaFoldDB" id="A0A3G9K2K9"/>
<accession>A0A3G9K2K9</accession>
<keyword evidence="2" id="KW-1185">Reference proteome</keyword>
<reference evidence="2" key="1">
    <citation type="submission" date="2018-11" db="EMBL/GenBank/DDBJ databases">
        <title>Comparative genomics of Parolsenella catena and Libanicoccus massiliensis: Reclassification of Libanicoccus massiliensis as Parolsenella massiliensis comb. nov.</title>
        <authorList>
            <person name="Sakamoto M."/>
            <person name="Ikeyama N."/>
            <person name="Murakami T."/>
            <person name="Mori H."/>
            <person name="Yuki M."/>
            <person name="Ohkuma M."/>
        </authorList>
    </citation>
    <scope>NUCLEOTIDE SEQUENCE [LARGE SCALE GENOMIC DNA]</scope>
    <source>
        <strain evidence="2">JCM 31932</strain>
    </source>
</reference>
<organism evidence="1 2">
    <name type="scientific">Parolsenella catena</name>
    <dbReference type="NCBI Taxonomy" id="2003188"/>
    <lineage>
        <taxon>Bacteria</taxon>
        <taxon>Bacillati</taxon>
        <taxon>Actinomycetota</taxon>
        <taxon>Coriobacteriia</taxon>
        <taxon>Coriobacteriales</taxon>
        <taxon>Atopobiaceae</taxon>
        <taxon>Parolsenella</taxon>
    </lineage>
</organism>